<dbReference type="PANTHER" id="PTHR43731">
    <property type="entry name" value="RHOMBOID PROTEASE"/>
    <property type="match status" value="1"/>
</dbReference>
<name>A0A382ZCM4_9ZZZZ</name>
<evidence type="ECO:0000256" key="7">
    <source>
        <dbReference type="SAM" id="Phobius"/>
    </source>
</evidence>
<protein>
    <recommendedName>
        <fullName evidence="8">Peptidase S54 rhomboid domain-containing protein</fullName>
    </recommendedName>
</protein>
<keyword evidence="4" id="KW-0378">Hydrolase</keyword>
<feature type="domain" description="Peptidase S54 rhomboid" evidence="8">
    <location>
        <begin position="93"/>
        <end position="178"/>
    </location>
</feature>
<comment type="subcellular location">
    <subcellularLocation>
        <location evidence="1">Membrane</location>
        <topology evidence="1">Multi-pass membrane protein</topology>
    </subcellularLocation>
</comment>
<evidence type="ECO:0000256" key="3">
    <source>
        <dbReference type="ARBA" id="ARBA00022692"/>
    </source>
</evidence>
<proteinExistence type="inferred from homology"/>
<dbReference type="SUPFAM" id="SSF144091">
    <property type="entry name" value="Rhomboid-like"/>
    <property type="match status" value="1"/>
</dbReference>
<keyword evidence="6 7" id="KW-0472">Membrane</keyword>
<dbReference type="Pfam" id="PF01694">
    <property type="entry name" value="Rhomboid"/>
    <property type="match status" value="1"/>
</dbReference>
<feature type="non-terminal residue" evidence="9">
    <location>
        <position position="179"/>
    </location>
</feature>
<gene>
    <name evidence="9" type="ORF">METZ01_LOCUS445292</name>
</gene>
<dbReference type="EMBL" id="UINC01182304">
    <property type="protein sequence ID" value="SVD92438.1"/>
    <property type="molecule type" value="Genomic_DNA"/>
</dbReference>
<keyword evidence="3 7" id="KW-0812">Transmembrane</keyword>
<evidence type="ECO:0000256" key="2">
    <source>
        <dbReference type="ARBA" id="ARBA00009045"/>
    </source>
</evidence>
<feature type="transmembrane region" description="Helical" evidence="7">
    <location>
        <begin position="154"/>
        <end position="174"/>
    </location>
</feature>
<dbReference type="InterPro" id="IPR050925">
    <property type="entry name" value="Rhomboid_protease_S54"/>
</dbReference>
<feature type="transmembrane region" description="Helical" evidence="7">
    <location>
        <begin position="130"/>
        <end position="148"/>
    </location>
</feature>
<dbReference type="InterPro" id="IPR022764">
    <property type="entry name" value="Peptidase_S54_rhomboid_dom"/>
</dbReference>
<evidence type="ECO:0000313" key="9">
    <source>
        <dbReference type="EMBL" id="SVD92438.1"/>
    </source>
</evidence>
<evidence type="ECO:0000259" key="8">
    <source>
        <dbReference type="Pfam" id="PF01694"/>
    </source>
</evidence>
<sequence>MFLPFGDEPNPRGVPVVTYGLIAVNVAVYLFIALPLSTLAPDLSDPALAHYVAILSEQFSGQLSESELLRQVSAYDLTVFSYGFRPAQPDLGALLTSMFLHSGLMHLTGNMLFLWIYGDNVEHRLGPLRFLWAYLLMGVAATLFHMAFDARSELPLVGASGAISGVLGFYFIWFPHNRV</sequence>
<organism evidence="9">
    <name type="scientific">marine metagenome</name>
    <dbReference type="NCBI Taxonomy" id="408172"/>
    <lineage>
        <taxon>unclassified sequences</taxon>
        <taxon>metagenomes</taxon>
        <taxon>ecological metagenomes</taxon>
    </lineage>
</organism>
<dbReference type="InterPro" id="IPR035952">
    <property type="entry name" value="Rhomboid-like_sf"/>
</dbReference>
<accession>A0A382ZCM4</accession>
<keyword evidence="5 7" id="KW-1133">Transmembrane helix</keyword>
<dbReference type="PANTHER" id="PTHR43731:SF14">
    <property type="entry name" value="PRESENILIN-ASSOCIATED RHOMBOID-LIKE PROTEIN, MITOCHONDRIAL"/>
    <property type="match status" value="1"/>
</dbReference>
<comment type="similarity">
    <text evidence="2">Belongs to the peptidase S54 family.</text>
</comment>
<dbReference type="GO" id="GO:0004252">
    <property type="term" value="F:serine-type endopeptidase activity"/>
    <property type="evidence" value="ECO:0007669"/>
    <property type="project" value="InterPro"/>
</dbReference>
<evidence type="ECO:0000256" key="6">
    <source>
        <dbReference type="ARBA" id="ARBA00023136"/>
    </source>
</evidence>
<feature type="transmembrane region" description="Helical" evidence="7">
    <location>
        <begin position="98"/>
        <end position="118"/>
    </location>
</feature>
<evidence type="ECO:0000256" key="4">
    <source>
        <dbReference type="ARBA" id="ARBA00022801"/>
    </source>
</evidence>
<evidence type="ECO:0000256" key="1">
    <source>
        <dbReference type="ARBA" id="ARBA00004141"/>
    </source>
</evidence>
<dbReference type="AlphaFoldDB" id="A0A382ZCM4"/>
<evidence type="ECO:0000256" key="5">
    <source>
        <dbReference type="ARBA" id="ARBA00022989"/>
    </source>
</evidence>
<reference evidence="9" key="1">
    <citation type="submission" date="2018-05" db="EMBL/GenBank/DDBJ databases">
        <authorList>
            <person name="Lanie J.A."/>
            <person name="Ng W.-L."/>
            <person name="Kazmierczak K.M."/>
            <person name="Andrzejewski T.M."/>
            <person name="Davidsen T.M."/>
            <person name="Wayne K.J."/>
            <person name="Tettelin H."/>
            <person name="Glass J.I."/>
            <person name="Rusch D."/>
            <person name="Podicherti R."/>
            <person name="Tsui H.-C.T."/>
            <person name="Winkler M.E."/>
        </authorList>
    </citation>
    <scope>NUCLEOTIDE SEQUENCE</scope>
</reference>
<dbReference type="GO" id="GO:0016020">
    <property type="term" value="C:membrane"/>
    <property type="evidence" value="ECO:0007669"/>
    <property type="project" value="UniProtKB-SubCell"/>
</dbReference>
<feature type="transmembrane region" description="Helical" evidence="7">
    <location>
        <begin position="16"/>
        <end position="36"/>
    </location>
</feature>
<dbReference type="Gene3D" id="1.20.1540.10">
    <property type="entry name" value="Rhomboid-like"/>
    <property type="match status" value="1"/>
</dbReference>